<evidence type="ECO:0000256" key="1">
    <source>
        <dbReference type="SAM" id="SignalP"/>
    </source>
</evidence>
<evidence type="ECO:0008006" key="4">
    <source>
        <dbReference type="Google" id="ProtNLM"/>
    </source>
</evidence>
<evidence type="ECO:0000313" key="3">
    <source>
        <dbReference type="Proteomes" id="UP001165263"/>
    </source>
</evidence>
<feature type="chain" id="PRO_5045801073" description="DUF2946 domain-containing protein" evidence="1">
    <location>
        <begin position="24"/>
        <end position="121"/>
    </location>
</feature>
<gene>
    <name evidence="2" type="ORF">NX786_21475</name>
</gene>
<evidence type="ECO:0000313" key="2">
    <source>
        <dbReference type="EMBL" id="MCS0631906.1"/>
    </source>
</evidence>
<sequence>MNTVMRALIVWLLLLALPFQGLAAARMLPSTSAPAAMTVTHAAPMAKSCHEMMAAPAADHGDHQHKHRSVCGDCCVVVALVPVPLVPPAFAPPSIAIPFDAGHLASADPTLPERPPRHLVA</sequence>
<keyword evidence="1" id="KW-0732">Signal</keyword>
<dbReference type="RefSeq" id="WP_259450949.1">
    <property type="nucleotide sequence ID" value="NZ_CP119520.1"/>
</dbReference>
<reference evidence="2" key="1">
    <citation type="submission" date="2022-08" db="EMBL/GenBank/DDBJ databases">
        <title>Reclassification of Massilia species as members of the genera Telluria, Duganella, Pseudoduganella, Mokoshia gen. nov. and Zemynaea gen. nov. using orthogonal and non-orthogonal genome-based approaches.</title>
        <authorList>
            <person name="Bowman J.P."/>
        </authorList>
    </citation>
    <scope>NUCLEOTIDE SEQUENCE</scope>
    <source>
        <strain evidence="2">LMG 11547</strain>
    </source>
</reference>
<comment type="caution">
    <text evidence="2">The sequence shown here is derived from an EMBL/GenBank/DDBJ whole genome shotgun (WGS) entry which is preliminary data.</text>
</comment>
<organism evidence="2 3">
    <name type="scientific">Telluria mixta</name>
    <dbReference type="NCBI Taxonomy" id="34071"/>
    <lineage>
        <taxon>Bacteria</taxon>
        <taxon>Pseudomonadati</taxon>
        <taxon>Pseudomonadota</taxon>
        <taxon>Betaproteobacteria</taxon>
        <taxon>Burkholderiales</taxon>
        <taxon>Oxalobacteraceae</taxon>
        <taxon>Telluria group</taxon>
        <taxon>Telluria</taxon>
    </lineage>
</organism>
<dbReference type="EMBL" id="JANUHC010000008">
    <property type="protein sequence ID" value="MCS0631906.1"/>
    <property type="molecule type" value="Genomic_DNA"/>
</dbReference>
<dbReference type="Proteomes" id="UP001165263">
    <property type="component" value="Unassembled WGS sequence"/>
</dbReference>
<proteinExistence type="predicted"/>
<name>A0ABT2C508_9BURK</name>
<accession>A0ABT2C508</accession>
<keyword evidence="3" id="KW-1185">Reference proteome</keyword>
<feature type="signal peptide" evidence="1">
    <location>
        <begin position="1"/>
        <end position="23"/>
    </location>
</feature>
<protein>
    <recommendedName>
        <fullName evidence="4">DUF2946 domain-containing protein</fullName>
    </recommendedName>
</protein>